<organism evidence="3 4">
    <name type="scientific">Telmatocola sphagniphila</name>
    <dbReference type="NCBI Taxonomy" id="1123043"/>
    <lineage>
        <taxon>Bacteria</taxon>
        <taxon>Pseudomonadati</taxon>
        <taxon>Planctomycetota</taxon>
        <taxon>Planctomycetia</taxon>
        <taxon>Gemmatales</taxon>
        <taxon>Gemmataceae</taxon>
    </lineage>
</organism>
<proteinExistence type="predicted"/>
<dbReference type="GO" id="GO:0050567">
    <property type="term" value="F:glutaminyl-tRNA synthase (glutamine-hydrolyzing) activity"/>
    <property type="evidence" value="ECO:0007669"/>
    <property type="project" value="TreeGrafter"/>
</dbReference>
<sequence length="565" mass="60705">MNSEIDPPSLTPSRRSLLKILGALGIGSLPFQRSVAAQAQQSSTITEGMIQQAEWISGIKLDEAARKSIVRTVNGELRAIASMRGFELTNAHAPALSFQPEPWKVPSEKPNRGTVEIGESKGIKKPASEEELAFLPVTALGELIRTKQVTSLELTKLYLSRLKKYDPALLCVVTLTEELALKQAAEADKEIAAGKYRGPLHGIPWGAKDLISYPGYKTTWGATPYKEQLLKTKATVAQRLDDAGAVLVAKLTLGALAMGDQWFGGMTRNPWNVEVGSSGSSAGSACAAVAGLVGFAIGTETLGSIISPSTRCGASGLRPTFGRVSRAGCMALAWSMDKLGPIARSLEDCALILGVIHGADGLDNCAVDRPFNWPGRKDLKGIKVGYAEGAKEVKDRTELQVLKELGVELIPLSLPNKVPMGITSIILNAECASAFDDLTRKGVTEGLNSWPEIFRGGQFISAVEYLRANRLRAVLMEEMAKIFEKVDMYVGIPDLGITNLTGHPTAVMPNGFRKMNEISTPTAITFTGRLYGESDLLAVASAYQKATGHHLKHPPMDKVVVKEKK</sequence>
<gene>
    <name evidence="3" type="ORF">KIH39_16435</name>
</gene>
<dbReference type="InterPro" id="IPR036928">
    <property type="entry name" value="AS_sf"/>
</dbReference>
<dbReference type="PANTHER" id="PTHR11895">
    <property type="entry name" value="TRANSAMIDASE"/>
    <property type="match status" value="1"/>
</dbReference>
<evidence type="ECO:0000256" key="1">
    <source>
        <dbReference type="SAM" id="MobiDB-lite"/>
    </source>
</evidence>
<feature type="region of interest" description="Disordered" evidence="1">
    <location>
        <begin position="99"/>
        <end position="122"/>
    </location>
</feature>
<keyword evidence="4" id="KW-1185">Reference proteome</keyword>
<reference evidence="3" key="1">
    <citation type="submission" date="2021-05" db="EMBL/GenBank/DDBJ databases">
        <title>Complete genome sequence of the cellulolytic planctomycete Telmatocola sphagniphila SP2T and characterization of the first cellulase from planctomycetes.</title>
        <authorList>
            <person name="Rakitin A.L."/>
            <person name="Beletsky A.V."/>
            <person name="Naumoff D.G."/>
            <person name="Kulichevskaya I.S."/>
            <person name="Mardanov A.V."/>
            <person name="Ravin N.V."/>
            <person name="Dedysh S.N."/>
        </authorList>
    </citation>
    <scope>NUCLEOTIDE SEQUENCE</scope>
    <source>
        <strain evidence="3">SP2T</strain>
    </source>
</reference>
<dbReference type="AlphaFoldDB" id="A0A8E6B2E1"/>
<evidence type="ECO:0000313" key="4">
    <source>
        <dbReference type="Proteomes" id="UP000676194"/>
    </source>
</evidence>
<evidence type="ECO:0000259" key="2">
    <source>
        <dbReference type="Pfam" id="PF01425"/>
    </source>
</evidence>
<dbReference type="KEGG" id="tsph:KIH39_16435"/>
<evidence type="ECO:0000313" key="3">
    <source>
        <dbReference type="EMBL" id="QVL30436.1"/>
    </source>
</evidence>
<dbReference type="InterPro" id="IPR023631">
    <property type="entry name" value="Amidase_dom"/>
</dbReference>
<protein>
    <submittedName>
        <fullName evidence="3">Amidase</fullName>
    </submittedName>
</protein>
<dbReference type="InterPro" id="IPR000120">
    <property type="entry name" value="Amidase"/>
</dbReference>
<dbReference type="EMBL" id="CP074694">
    <property type="protein sequence ID" value="QVL30436.1"/>
    <property type="molecule type" value="Genomic_DNA"/>
</dbReference>
<name>A0A8E6B2E1_9BACT</name>
<dbReference type="PANTHER" id="PTHR11895:SF73">
    <property type="entry name" value="AMIDASE FAMILY PROTEIN"/>
    <property type="match status" value="1"/>
</dbReference>
<dbReference type="PROSITE" id="PS51318">
    <property type="entry name" value="TAT"/>
    <property type="match status" value="1"/>
</dbReference>
<feature type="domain" description="Amidase" evidence="2">
    <location>
        <begin position="153"/>
        <end position="490"/>
    </location>
</feature>
<dbReference type="Gene3D" id="3.90.1300.10">
    <property type="entry name" value="Amidase signature (AS) domain"/>
    <property type="match status" value="1"/>
</dbReference>
<accession>A0A8E6B2E1</accession>
<dbReference type="Proteomes" id="UP000676194">
    <property type="component" value="Chromosome"/>
</dbReference>
<dbReference type="Pfam" id="PF01425">
    <property type="entry name" value="Amidase"/>
    <property type="match status" value="1"/>
</dbReference>
<dbReference type="SUPFAM" id="SSF75304">
    <property type="entry name" value="Amidase signature (AS) enzymes"/>
    <property type="match status" value="1"/>
</dbReference>
<dbReference type="RefSeq" id="WP_213494307.1">
    <property type="nucleotide sequence ID" value="NZ_CP074694.1"/>
</dbReference>
<dbReference type="InterPro" id="IPR006311">
    <property type="entry name" value="TAT_signal"/>
</dbReference>